<dbReference type="EMBL" id="CP000613">
    <property type="protein sequence ID" value="ACI99892.1"/>
    <property type="molecule type" value="Genomic_DNA"/>
</dbReference>
<dbReference type="InterPro" id="IPR000835">
    <property type="entry name" value="HTH_MarR-typ"/>
</dbReference>
<dbReference type="HOGENOM" id="CLU_083287_8_0_5"/>
<evidence type="ECO:0000256" key="3">
    <source>
        <dbReference type="ARBA" id="ARBA00023163"/>
    </source>
</evidence>
<keyword evidence="6" id="KW-1185">Reference proteome</keyword>
<sequence length="161" mass="18244">MPGPRDRPTTQNGGPMLQLDSFIPYRINVLAKRISKALATRYQEQFGISVPEWRVLAILGREQPLSSNDLVERSQMDKAKVSRAVAALVDRGFLSRAVHPDDQRLLQLRFTAAGRALYERIAPLALAWQQQLLDALPPDDRAALTRLIDRMEERLREMDGV</sequence>
<dbReference type="PANTHER" id="PTHR35790:SF4">
    <property type="entry name" value="HTH-TYPE TRANSCRIPTIONAL REGULATOR PCHR"/>
    <property type="match status" value="1"/>
</dbReference>
<dbReference type="PROSITE" id="PS50995">
    <property type="entry name" value="HTH_MARR_2"/>
    <property type="match status" value="1"/>
</dbReference>
<evidence type="ECO:0000256" key="2">
    <source>
        <dbReference type="ARBA" id="ARBA00023125"/>
    </source>
</evidence>
<proteinExistence type="predicted"/>
<name>B6IU15_RHOCS</name>
<reference evidence="5 6" key="1">
    <citation type="journal article" date="2010" name="BMC Genomics">
        <title>Metabolic flexibility revealed in the genome of the cyst-forming alpha-1 proteobacterium Rhodospirillum centenum.</title>
        <authorList>
            <person name="Lu Y.K."/>
            <person name="Marden J."/>
            <person name="Han M."/>
            <person name="Swingley W.D."/>
            <person name="Mastrian S.D."/>
            <person name="Chowdhury S.R."/>
            <person name="Hao J."/>
            <person name="Helmy T."/>
            <person name="Kim S."/>
            <person name="Kurdoglu A.A."/>
            <person name="Matthies H.J."/>
            <person name="Rollo D."/>
            <person name="Stothard P."/>
            <person name="Blankenship R.E."/>
            <person name="Bauer C.E."/>
            <person name="Touchman J.W."/>
        </authorList>
    </citation>
    <scope>NUCLEOTIDE SEQUENCE [LARGE SCALE GENOMIC DNA]</scope>
    <source>
        <strain evidence="6">ATCC 51521 / SW</strain>
    </source>
</reference>
<gene>
    <name evidence="5" type="ordered locus">RC1_2511</name>
</gene>
<keyword evidence="1" id="KW-0805">Transcription regulation</keyword>
<evidence type="ECO:0000313" key="6">
    <source>
        <dbReference type="Proteomes" id="UP000001591"/>
    </source>
</evidence>
<dbReference type="Gene3D" id="1.10.10.10">
    <property type="entry name" value="Winged helix-like DNA-binding domain superfamily/Winged helix DNA-binding domain"/>
    <property type="match status" value="1"/>
</dbReference>
<dbReference type="STRING" id="414684.RC1_2511"/>
<dbReference type="Proteomes" id="UP000001591">
    <property type="component" value="Chromosome"/>
</dbReference>
<evidence type="ECO:0000256" key="1">
    <source>
        <dbReference type="ARBA" id="ARBA00023015"/>
    </source>
</evidence>
<evidence type="ECO:0000313" key="5">
    <source>
        <dbReference type="EMBL" id="ACI99892.1"/>
    </source>
</evidence>
<dbReference type="PANTHER" id="PTHR35790">
    <property type="entry name" value="HTH-TYPE TRANSCRIPTIONAL REGULATOR PCHR"/>
    <property type="match status" value="1"/>
</dbReference>
<dbReference type="AlphaFoldDB" id="B6IU15"/>
<protein>
    <submittedName>
        <fullName evidence="5">Transcriptional regulator, MarR family protein</fullName>
    </submittedName>
</protein>
<dbReference type="InterPro" id="IPR036388">
    <property type="entry name" value="WH-like_DNA-bd_sf"/>
</dbReference>
<feature type="domain" description="HTH marR-type" evidence="4">
    <location>
        <begin position="24"/>
        <end position="153"/>
    </location>
</feature>
<keyword evidence="2" id="KW-0238">DNA-binding</keyword>
<dbReference type="Pfam" id="PF12802">
    <property type="entry name" value="MarR_2"/>
    <property type="match status" value="1"/>
</dbReference>
<dbReference type="InterPro" id="IPR052067">
    <property type="entry name" value="Metal_resp_HTH_trans_reg"/>
</dbReference>
<evidence type="ECO:0000259" key="4">
    <source>
        <dbReference type="PROSITE" id="PS50995"/>
    </source>
</evidence>
<accession>B6IU15</accession>
<organism evidence="5 6">
    <name type="scientific">Rhodospirillum centenum (strain ATCC 51521 / SW)</name>
    <dbReference type="NCBI Taxonomy" id="414684"/>
    <lineage>
        <taxon>Bacteria</taxon>
        <taxon>Pseudomonadati</taxon>
        <taxon>Pseudomonadota</taxon>
        <taxon>Alphaproteobacteria</taxon>
        <taxon>Rhodospirillales</taxon>
        <taxon>Rhodospirillaceae</taxon>
        <taxon>Rhodospirillum</taxon>
    </lineage>
</organism>
<dbReference type="GO" id="GO:0003677">
    <property type="term" value="F:DNA binding"/>
    <property type="evidence" value="ECO:0007669"/>
    <property type="project" value="UniProtKB-KW"/>
</dbReference>
<keyword evidence="3" id="KW-0804">Transcription</keyword>
<dbReference type="eggNOG" id="COG1846">
    <property type="taxonomic scope" value="Bacteria"/>
</dbReference>
<dbReference type="PRINTS" id="PR00598">
    <property type="entry name" value="HTHMARR"/>
</dbReference>
<dbReference type="SUPFAM" id="SSF46785">
    <property type="entry name" value="Winged helix' DNA-binding domain"/>
    <property type="match status" value="1"/>
</dbReference>
<dbReference type="KEGG" id="rce:RC1_2511"/>
<dbReference type="InterPro" id="IPR036390">
    <property type="entry name" value="WH_DNA-bd_sf"/>
</dbReference>
<dbReference type="GO" id="GO:0003700">
    <property type="term" value="F:DNA-binding transcription factor activity"/>
    <property type="evidence" value="ECO:0007669"/>
    <property type="project" value="InterPro"/>
</dbReference>
<dbReference type="SMART" id="SM00347">
    <property type="entry name" value="HTH_MARR"/>
    <property type="match status" value="1"/>
</dbReference>